<dbReference type="EMBL" id="OA882100">
    <property type="protein sequence ID" value="CAD7272769.1"/>
    <property type="molecule type" value="Genomic_DNA"/>
</dbReference>
<dbReference type="PROSITE" id="PS50249">
    <property type="entry name" value="MPN"/>
    <property type="match status" value="1"/>
</dbReference>
<keyword evidence="19" id="KW-1185">Reference proteome</keyword>
<gene>
    <name evidence="18" type="ORF">NMOB1V02_LOCUS691</name>
</gene>
<name>A0A7R9G9I2_9CRUS</name>
<feature type="region of interest" description="Disordered" evidence="14">
    <location>
        <begin position="1130"/>
        <end position="1173"/>
    </location>
</feature>
<evidence type="ECO:0000259" key="15">
    <source>
        <dbReference type="PROSITE" id="PS50249"/>
    </source>
</evidence>
<dbReference type="Gene3D" id="3.40.140.10">
    <property type="entry name" value="Cytidine Deaminase, domain 2"/>
    <property type="match status" value="1"/>
</dbReference>
<dbReference type="Pfam" id="PF06602">
    <property type="entry name" value="Myotub-related"/>
    <property type="match status" value="1"/>
</dbReference>
<dbReference type="EMBL" id="CAJPEX010000063">
    <property type="protein sequence ID" value="CAG0912921.1"/>
    <property type="molecule type" value="Genomic_DNA"/>
</dbReference>
<dbReference type="SUPFAM" id="SSF50729">
    <property type="entry name" value="PH domain-like"/>
    <property type="match status" value="1"/>
</dbReference>
<dbReference type="CDD" id="cd08069">
    <property type="entry name" value="MPN_RPN11_CSN5"/>
    <property type="match status" value="1"/>
</dbReference>
<evidence type="ECO:0000256" key="4">
    <source>
        <dbReference type="ARBA" id="ARBA00007471"/>
    </source>
</evidence>
<dbReference type="SUPFAM" id="SSF102712">
    <property type="entry name" value="JAB1/MPN domain"/>
    <property type="match status" value="1"/>
</dbReference>
<dbReference type="GO" id="GO:0019903">
    <property type="term" value="F:protein phosphatase binding"/>
    <property type="evidence" value="ECO:0007669"/>
    <property type="project" value="TreeGrafter"/>
</dbReference>
<dbReference type="Proteomes" id="UP000678499">
    <property type="component" value="Unassembled WGS sequence"/>
</dbReference>
<keyword evidence="12" id="KW-0482">Metalloprotease</keyword>
<dbReference type="InterPro" id="IPR029021">
    <property type="entry name" value="Prot-tyrosine_phosphatase-like"/>
</dbReference>
<dbReference type="PROSITE" id="PS51034">
    <property type="entry name" value="ZP_2"/>
    <property type="match status" value="1"/>
</dbReference>
<dbReference type="PANTHER" id="PTHR10807:SF73">
    <property type="entry name" value="LD06050P"/>
    <property type="match status" value="1"/>
</dbReference>
<evidence type="ECO:0000256" key="5">
    <source>
        <dbReference type="ARBA" id="ARBA00014880"/>
    </source>
</evidence>
<evidence type="ECO:0000256" key="14">
    <source>
        <dbReference type="SAM" id="MobiDB-lite"/>
    </source>
</evidence>
<evidence type="ECO:0000256" key="10">
    <source>
        <dbReference type="ARBA" id="ARBA00022801"/>
    </source>
</evidence>
<keyword evidence="7" id="KW-0645">Protease</keyword>
<dbReference type="PROSITE" id="PS51339">
    <property type="entry name" value="PPASE_MYOTUBULARIN"/>
    <property type="match status" value="1"/>
</dbReference>
<dbReference type="Gene3D" id="2.30.29.30">
    <property type="entry name" value="Pleckstrin-homology domain (PH domain)/Phosphotyrosine-binding domain (PTB)"/>
    <property type="match status" value="1"/>
</dbReference>
<dbReference type="InterPro" id="IPR000555">
    <property type="entry name" value="JAMM/MPN+_dom"/>
</dbReference>
<dbReference type="Gene3D" id="2.60.40.4100">
    <property type="entry name" value="Zona pellucida, ZP-C domain"/>
    <property type="match status" value="1"/>
</dbReference>
<dbReference type="Pfam" id="PF18323">
    <property type="entry name" value="CSN5_C"/>
    <property type="match status" value="1"/>
</dbReference>
<evidence type="ECO:0000256" key="12">
    <source>
        <dbReference type="ARBA" id="ARBA00023049"/>
    </source>
</evidence>
<keyword evidence="13" id="KW-0539">Nucleus</keyword>
<dbReference type="GO" id="GO:0008180">
    <property type="term" value="C:COP9 signalosome"/>
    <property type="evidence" value="ECO:0007669"/>
    <property type="project" value="UniProtKB-KW"/>
</dbReference>
<dbReference type="GO" id="GO:0010507">
    <property type="term" value="P:negative regulation of autophagy"/>
    <property type="evidence" value="ECO:0007669"/>
    <property type="project" value="TreeGrafter"/>
</dbReference>
<feature type="compositionally biased region" description="Basic and acidic residues" evidence="14">
    <location>
        <begin position="1078"/>
        <end position="1095"/>
    </location>
</feature>
<reference evidence="18" key="1">
    <citation type="submission" date="2020-11" db="EMBL/GenBank/DDBJ databases">
        <authorList>
            <person name="Tran Van P."/>
        </authorList>
    </citation>
    <scope>NUCLEOTIDE SEQUENCE</scope>
</reference>
<evidence type="ECO:0000256" key="2">
    <source>
        <dbReference type="ARBA" id="ARBA00004496"/>
    </source>
</evidence>
<sequence>MDTSSASGASSEASSSAELGRQAKIAKRSWEAANNIEVVPSTWTDDIFHYDRNEQQQILAAKPWEKDPHFFKDIRISALALLKMVMHARSGGTLEVMGLLIGKVDGNCMIVMDSFALPVEGTETRVNAQSQAYEYMTAYMDAAKQVGRLENAIGWYHSHPGYGCWLSGIDVSTQMLNQNYQEPFVAIVIDPTRTISAGKVNLGAFRTYPKGYKPSDDGPPEYQTIPLHKIEDFGVHCRQYYALDVTYFKSSLDGKLLDSLWNKYWLNTLSSSPLLTNAEYTNGQLADLADKLEQAENQVGRYLVPYENSDTRSKTENKLEKVSRDSSKTAIESLQGLMSQVIKDRLFNQIGNRGNGPQLTLPVESQPLAATSDDDGGLNTALEAVFGLLGGTKEVLSQVQSLEKPRIEESMGVMEFADIIRVPKVDKVVLHRAFHASVDGTLCITGHHLILSSRRESQEELWILHKAVDTIEKRSSVQTNTGVLTLKCKDFRVISLEIVGLDDFNAVASSLEKLSNVADVTFMYPFFYRPMYSILEDGWGAFPLETEYAKLVGSRSDDWRISHVNKDFEVCLSYPPLLIVPKSVDDQNLASSAGFRLGGRFPTLSFCHQGTGAVMLRSSRPLCGQGQTVKRCKADESLLNAVLTAGSRGYVIDTKLQNLAQAAKSRGTGYEQETYYPQWKRVHKPLENPAGVMESLAKLMDACNDTGASMDKWLSKLDASDWMGNVKELLTVACLTAQCMDQEKASVLVHGGDGLDATLQITSLVQIILDPDCRTVRGFEALVEREWVQAGHPFATRNFRGCYAQSRDSPTGSLSMTGHGGNVASPTFLVFLDAVRQIHSQFLCSFQFTEDFLSLLFEHSYFSQFGTFLCDSELDRRHFKLHKKTVSLWSHVNRPEVLQNYLNPLYEPNNKVLWPSVAPMSLSLWPSVYLRWISGTVPDKTRWRAMAELKHKECELRSKAARLRKQLQELERGICLSIDNENAHVIEIFASVSTLWGSSVETVTCSRHYAAVSGKPVNEDGCDELESVPVSPILLPYTSLTLDEARRGVTGINKRDSDFLRVRDPCKRSVDVPAAKDVVPEGKKDPGPEKKDPGPEKPIPQTEETLYAAAKNSSESAINPDIKIESETSLSAAGKNESEAVPEIKPSQSKNGEKQQRSPVASVIPKSTREDYDELYQPPYARPDFRPMSYPGVPMNPYRETQKPPLPVRKTGVNYGKCKEGHFNCITDAHLKCGSYGNTVHLQFAREFKGKVYIADRYDCMLYSATAQPYMSRDIQFTLHERTCPGYTKGYQMRDMKIMVQFDPTFVSKADVSFLVKCYQGSKQDIKFEYTVEEPGTILLAGETQQAYFTVKITKGEHPDSPGLMGKVYLGEILHLHVGVEKKYAKLAVDVAVCWAVEAPPRAKHLQYNYNKQRYSETKVQMVDHDCSNKPEFLGNFQTYVQNYGRRAMIYKTAKMKAFRFPTSDTTVLKCRVNLCYGKCPGERKCKPVYLNADTAQALAVKPARNLLGQRYPRQVVWDDFALESATVEYPNGTTVPTEVHHISFDLGRYLNKMPGAFVLAAHGDEDVAAAENTENVESSEVEKRAAYGAPAPPSYSAPGYAPPQYAPPAYNPPSYDGYEAEEVYPAPSYAPPAYAPQAYGPAPSYAPPAYGPAPSYAPPAYGPAPPAYGPAPSAYGPAPPAYEYVPERNCNKNHVNCLVDVRLQCYGDEIQVEMEFKHYFTGVIYLWNKYDECMLYTAASYGNAGGYGNYGGGQKVVKFTLSPRTCPGYSNGEYSKGTYKVMTQYDPMLVSHEDVNFEAKCEQYNEPPRVLKVQYTTLDAKPIHLTVSSYKGKIRNAKFEVHIRKGWSVTDPVLYEPVKMGEKLTIHIVMKAYAPNLSTQVSGCWAVEGPTTYDKSYNAGGGGDGYKSQYPAATGYGAKKSYRQSEVYLIKDGCSLKPKVIGNFVETISSYSYGLTSSSVAYLKAFRFPRSNTVMIRSYAPPAYGPPAYGPPAYGPPAYAPPEYEPPAYEAPSYAPPAYGPPAPEASYGPPQRKYKRDLARVLDSFVFEHAYSLNDAVGEEEVESVRMRRDAQTPTITLGDTMAWAECQDSSAIFSVSNQLGFNGTISLASWSSRDEHCHVEEEVVERSMASVSLVKSDETCDPYEKYLFVAKVSDGGETKDAVLDCHEDIMVIKKEPGTSQEEIPDMYNIVDV</sequence>
<feature type="domain" description="ZP" evidence="16">
    <location>
        <begin position="1232"/>
        <end position="1493"/>
    </location>
</feature>
<evidence type="ECO:0000256" key="13">
    <source>
        <dbReference type="ARBA" id="ARBA00023242"/>
    </source>
</evidence>
<evidence type="ECO:0000259" key="17">
    <source>
        <dbReference type="PROSITE" id="PS51339"/>
    </source>
</evidence>
<dbReference type="Pfam" id="PF21098">
    <property type="entry name" value="PH-GRAM_MTMR6-like"/>
    <property type="match status" value="1"/>
</dbReference>
<dbReference type="CDD" id="cd13211">
    <property type="entry name" value="PH-GRAM_MTMR9"/>
    <property type="match status" value="1"/>
</dbReference>
<dbReference type="SMART" id="SM00241">
    <property type="entry name" value="ZP"/>
    <property type="match status" value="1"/>
</dbReference>
<dbReference type="SMART" id="SM00232">
    <property type="entry name" value="JAB_MPN"/>
    <property type="match status" value="1"/>
</dbReference>
<feature type="region of interest" description="Disordered" evidence="14">
    <location>
        <begin position="1071"/>
        <end position="1100"/>
    </location>
</feature>
<keyword evidence="6" id="KW-0963">Cytoplasm</keyword>
<evidence type="ECO:0000256" key="9">
    <source>
        <dbReference type="ARBA" id="ARBA00022790"/>
    </source>
</evidence>
<evidence type="ECO:0000256" key="1">
    <source>
        <dbReference type="ARBA" id="ARBA00004123"/>
    </source>
</evidence>
<dbReference type="GO" id="GO:0046872">
    <property type="term" value="F:metal ion binding"/>
    <property type="evidence" value="ECO:0007669"/>
    <property type="project" value="UniProtKB-KW"/>
</dbReference>
<comment type="similarity">
    <text evidence="4">Belongs to the protein-tyrosine phosphatase family. Non-receptor class myotubularin subfamily.</text>
</comment>
<evidence type="ECO:0000256" key="3">
    <source>
        <dbReference type="ARBA" id="ARBA00006008"/>
    </source>
</evidence>
<comment type="similarity">
    <text evidence="3">Belongs to the peptidase M67A family. CSN5 subfamily.</text>
</comment>
<dbReference type="GO" id="GO:0005737">
    <property type="term" value="C:cytoplasm"/>
    <property type="evidence" value="ECO:0007669"/>
    <property type="project" value="UniProtKB-SubCell"/>
</dbReference>
<accession>A0A7R9G9I2</accession>
<dbReference type="SUPFAM" id="SSF52799">
    <property type="entry name" value="(Phosphotyrosine protein) phosphatases II"/>
    <property type="match status" value="1"/>
</dbReference>
<dbReference type="InterPro" id="IPR001507">
    <property type="entry name" value="ZP_dom"/>
</dbReference>
<proteinExistence type="inferred from homology"/>
<protein>
    <recommendedName>
        <fullName evidence="5">COP9 signalosome complex subunit 5</fullName>
    </recommendedName>
</protein>
<keyword evidence="10" id="KW-0378">Hydrolase</keyword>
<dbReference type="InterPro" id="IPR048994">
    <property type="entry name" value="PH-GRAM_MTMR6-9"/>
</dbReference>
<dbReference type="GO" id="GO:0006508">
    <property type="term" value="P:proteolysis"/>
    <property type="evidence" value="ECO:0007669"/>
    <property type="project" value="UniProtKB-KW"/>
</dbReference>
<feature type="domain" description="Myotubularin phosphatase" evidence="17">
    <location>
        <begin position="538"/>
        <end position="929"/>
    </location>
</feature>
<keyword evidence="9" id="KW-0736">Signalosome</keyword>
<dbReference type="PANTHER" id="PTHR10807">
    <property type="entry name" value="MYOTUBULARIN-RELATED"/>
    <property type="match status" value="1"/>
</dbReference>
<dbReference type="FunFam" id="3.40.140.10:FF:000203">
    <property type="entry name" value="COP9 signalosome complex subunit 5"/>
    <property type="match status" value="1"/>
</dbReference>
<evidence type="ECO:0000256" key="6">
    <source>
        <dbReference type="ARBA" id="ARBA00022490"/>
    </source>
</evidence>
<dbReference type="GO" id="GO:0008237">
    <property type="term" value="F:metallopeptidase activity"/>
    <property type="evidence" value="ECO:0007669"/>
    <property type="project" value="UniProtKB-KW"/>
</dbReference>
<comment type="subcellular location">
    <subcellularLocation>
        <location evidence="2">Cytoplasm</location>
    </subcellularLocation>
    <subcellularLocation>
        <location evidence="1">Nucleus</location>
    </subcellularLocation>
</comment>
<evidence type="ECO:0000313" key="18">
    <source>
        <dbReference type="EMBL" id="CAD7272769.1"/>
    </source>
</evidence>
<keyword evidence="11" id="KW-0862">Zinc</keyword>
<dbReference type="InterPro" id="IPR030564">
    <property type="entry name" value="Myotubularin"/>
</dbReference>
<dbReference type="GO" id="GO:0046856">
    <property type="term" value="P:phosphatidylinositol dephosphorylation"/>
    <property type="evidence" value="ECO:0007669"/>
    <property type="project" value="TreeGrafter"/>
</dbReference>
<evidence type="ECO:0000256" key="7">
    <source>
        <dbReference type="ARBA" id="ARBA00022670"/>
    </source>
</evidence>
<organism evidence="18">
    <name type="scientific">Notodromas monacha</name>
    <dbReference type="NCBI Taxonomy" id="399045"/>
    <lineage>
        <taxon>Eukaryota</taxon>
        <taxon>Metazoa</taxon>
        <taxon>Ecdysozoa</taxon>
        <taxon>Arthropoda</taxon>
        <taxon>Crustacea</taxon>
        <taxon>Oligostraca</taxon>
        <taxon>Ostracoda</taxon>
        <taxon>Podocopa</taxon>
        <taxon>Podocopida</taxon>
        <taxon>Cypridocopina</taxon>
        <taxon>Cypridoidea</taxon>
        <taxon>Cyprididae</taxon>
        <taxon>Notodromas</taxon>
    </lineage>
</organism>
<dbReference type="CDD" id="cd14536">
    <property type="entry name" value="PTP-MTMR9"/>
    <property type="match status" value="1"/>
</dbReference>
<dbReference type="InterPro" id="IPR037518">
    <property type="entry name" value="MPN"/>
</dbReference>
<dbReference type="InterPro" id="IPR040961">
    <property type="entry name" value="CSN5_C"/>
</dbReference>
<evidence type="ECO:0000259" key="16">
    <source>
        <dbReference type="PROSITE" id="PS51034"/>
    </source>
</evidence>
<evidence type="ECO:0000256" key="11">
    <source>
        <dbReference type="ARBA" id="ARBA00022833"/>
    </source>
</evidence>
<keyword evidence="8" id="KW-0479">Metal-binding</keyword>
<evidence type="ECO:0000256" key="8">
    <source>
        <dbReference type="ARBA" id="ARBA00022723"/>
    </source>
</evidence>
<dbReference type="Pfam" id="PF01398">
    <property type="entry name" value="JAB"/>
    <property type="match status" value="1"/>
</dbReference>
<dbReference type="InterPro" id="IPR011993">
    <property type="entry name" value="PH-like_dom_sf"/>
</dbReference>
<evidence type="ECO:0000313" key="19">
    <source>
        <dbReference type="Proteomes" id="UP000678499"/>
    </source>
</evidence>
<feature type="domain" description="MPN" evidence="15">
    <location>
        <begin position="74"/>
        <end position="211"/>
    </location>
</feature>
<dbReference type="InterPro" id="IPR010569">
    <property type="entry name" value="Myotubularin-like_Pase_dom"/>
</dbReference>
<dbReference type="OrthoDB" id="271628at2759"/>
<dbReference type="InterPro" id="IPR042235">
    <property type="entry name" value="ZP-C_dom"/>
</dbReference>